<keyword evidence="7 14" id="KW-0472">Membrane</keyword>
<keyword evidence="17" id="KW-1185">Reference proteome</keyword>
<feature type="transmembrane region" description="Helical" evidence="14">
    <location>
        <begin position="205"/>
        <end position="223"/>
    </location>
</feature>
<dbReference type="VEuPathDB" id="VectorBase:GPAI045130"/>
<keyword evidence="4 12" id="KW-0812">Transmembrane</keyword>
<dbReference type="InterPro" id="IPR000276">
    <property type="entry name" value="GPCR_Rhodpsn"/>
</dbReference>
<dbReference type="InterPro" id="IPR017452">
    <property type="entry name" value="GPCR_Rhodpsn_7TM"/>
</dbReference>
<feature type="domain" description="G-protein coupled receptors family 1 profile" evidence="15">
    <location>
        <begin position="185"/>
        <end position="446"/>
    </location>
</feature>
<evidence type="ECO:0000256" key="1">
    <source>
        <dbReference type="ARBA" id="ARBA00004651"/>
    </source>
</evidence>
<evidence type="ECO:0000256" key="2">
    <source>
        <dbReference type="ARBA" id="ARBA00010663"/>
    </source>
</evidence>
<feature type="transmembrane region" description="Helical" evidence="14">
    <location>
        <begin position="382"/>
        <end position="402"/>
    </location>
</feature>
<dbReference type="Proteomes" id="UP000092445">
    <property type="component" value="Unassembled WGS sequence"/>
</dbReference>
<protein>
    <recommendedName>
        <fullName evidence="15">G-protein coupled receptors family 1 profile domain-containing protein</fullName>
    </recommendedName>
</protein>
<feature type="region of interest" description="Disordered" evidence="13">
    <location>
        <begin position="530"/>
        <end position="595"/>
    </location>
</feature>
<evidence type="ECO:0000256" key="4">
    <source>
        <dbReference type="ARBA" id="ARBA00022692"/>
    </source>
</evidence>
<dbReference type="AlphaFoldDB" id="A0A1B0AGN9"/>
<dbReference type="EnsemblMetazoa" id="GPAI045130-RA">
    <property type="protein sequence ID" value="GPAI045130-PA"/>
    <property type="gene ID" value="GPAI045130"/>
</dbReference>
<evidence type="ECO:0000256" key="12">
    <source>
        <dbReference type="RuleBase" id="RU000688"/>
    </source>
</evidence>
<feature type="transmembrane region" description="Helical" evidence="14">
    <location>
        <begin position="167"/>
        <end position="193"/>
    </location>
</feature>
<dbReference type="SUPFAM" id="SSF81321">
    <property type="entry name" value="Family A G protein-coupled receptor-like"/>
    <property type="match status" value="1"/>
</dbReference>
<organism evidence="16 17">
    <name type="scientific">Glossina pallidipes</name>
    <name type="common">Tsetse fly</name>
    <dbReference type="NCBI Taxonomy" id="7398"/>
    <lineage>
        <taxon>Eukaryota</taxon>
        <taxon>Metazoa</taxon>
        <taxon>Ecdysozoa</taxon>
        <taxon>Arthropoda</taxon>
        <taxon>Hexapoda</taxon>
        <taxon>Insecta</taxon>
        <taxon>Pterygota</taxon>
        <taxon>Neoptera</taxon>
        <taxon>Endopterygota</taxon>
        <taxon>Diptera</taxon>
        <taxon>Brachycera</taxon>
        <taxon>Muscomorpha</taxon>
        <taxon>Hippoboscoidea</taxon>
        <taxon>Glossinidae</taxon>
        <taxon>Glossina</taxon>
    </lineage>
</organism>
<keyword evidence="11 12" id="KW-0807">Transducer</keyword>
<evidence type="ECO:0000256" key="11">
    <source>
        <dbReference type="ARBA" id="ARBA00023224"/>
    </source>
</evidence>
<reference evidence="16" key="2">
    <citation type="submission" date="2020-05" db="UniProtKB">
        <authorList>
            <consortium name="EnsemblMetazoa"/>
        </authorList>
    </citation>
    <scope>IDENTIFICATION</scope>
    <source>
        <strain evidence="16">IAEA</strain>
    </source>
</reference>
<dbReference type="FunFam" id="1.20.1070.10:FF:000267">
    <property type="entry name" value="Blast:Neuromedin-U receptor 2"/>
    <property type="match status" value="1"/>
</dbReference>
<feature type="transmembrane region" description="Helical" evidence="14">
    <location>
        <begin position="422"/>
        <end position="445"/>
    </location>
</feature>
<dbReference type="Pfam" id="PF00001">
    <property type="entry name" value="7tm_1"/>
    <property type="match status" value="1"/>
</dbReference>
<dbReference type="PROSITE" id="PS50262">
    <property type="entry name" value="G_PROTEIN_RECEP_F1_2"/>
    <property type="match status" value="1"/>
</dbReference>
<dbReference type="STRING" id="7398.A0A1B0AGN9"/>
<evidence type="ECO:0000256" key="8">
    <source>
        <dbReference type="ARBA" id="ARBA00023157"/>
    </source>
</evidence>
<evidence type="ECO:0000256" key="6">
    <source>
        <dbReference type="ARBA" id="ARBA00023040"/>
    </source>
</evidence>
<proteinExistence type="inferred from homology"/>
<feature type="transmembrane region" description="Helical" evidence="14">
    <location>
        <begin position="286"/>
        <end position="305"/>
    </location>
</feature>
<keyword evidence="10" id="KW-0325">Glycoprotein</keyword>
<dbReference type="PROSITE" id="PS00237">
    <property type="entry name" value="G_PROTEIN_RECEP_F1_1"/>
    <property type="match status" value="1"/>
</dbReference>
<evidence type="ECO:0000259" key="15">
    <source>
        <dbReference type="PROSITE" id="PS50262"/>
    </source>
</evidence>
<evidence type="ECO:0000256" key="14">
    <source>
        <dbReference type="SAM" id="Phobius"/>
    </source>
</evidence>
<keyword evidence="6 12" id="KW-0297">G-protein coupled receptor</keyword>
<dbReference type="GO" id="GO:0005886">
    <property type="term" value="C:plasma membrane"/>
    <property type="evidence" value="ECO:0007669"/>
    <property type="project" value="UniProtKB-SubCell"/>
</dbReference>
<comment type="subcellular location">
    <subcellularLocation>
        <location evidence="1">Cell membrane</location>
        <topology evidence="1">Multi-pass membrane protein</topology>
    </subcellularLocation>
</comment>
<evidence type="ECO:0000256" key="9">
    <source>
        <dbReference type="ARBA" id="ARBA00023170"/>
    </source>
</evidence>
<keyword evidence="3" id="KW-1003">Cell membrane</keyword>
<dbReference type="PRINTS" id="PR00237">
    <property type="entry name" value="GPCRRHODOPSN"/>
</dbReference>
<reference evidence="17" key="1">
    <citation type="submission" date="2014-03" db="EMBL/GenBank/DDBJ databases">
        <authorList>
            <person name="Aksoy S."/>
            <person name="Warren W."/>
            <person name="Wilson R.K."/>
        </authorList>
    </citation>
    <scope>NUCLEOTIDE SEQUENCE [LARGE SCALE GENOMIC DNA]</scope>
    <source>
        <strain evidence="17">IAEA</strain>
    </source>
</reference>
<keyword evidence="5 14" id="KW-1133">Transmembrane helix</keyword>
<evidence type="ECO:0000256" key="3">
    <source>
        <dbReference type="ARBA" id="ARBA00022475"/>
    </source>
</evidence>
<evidence type="ECO:0000313" key="17">
    <source>
        <dbReference type="Proteomes" id="UP000092445"/>
    </source>
</evidence>
<comment type="similarity">
    <text evidence="2 12">Belongs to the G-protein coupled receptor 1 family.</text>
</comment>
<dbReference type="PANTHER" id="PTHR24243">
    <property type="entry name" value="G-PROTEIN COUPLED RECEPTOR"/>
    <property type="match status" value="1"/>
</dbReference>
<sequence length="845" mass="94412">MKKTKPFNGFAKYEPGEGSLTAKAVEQTLHIRNKHKGQACPEEANMEHSLNCSVRTAAVTMLLFNNEGNQSFSLSPASPAVESLPASLSSGQLTDNEKVLMASSASSSSREFDKFPLPQILLLRSEWLQQNISQMLNISSDNLTDLINNIQLQGATSTHSSQTSMTLLATLTVFYTLIFFAGILGNLITCIVISRNKFMHTATNFYLFNLAISDLILLLSGMPQDLYNLWYPYSYPFTDIPCVMESVLSETAANATVLTITAFTVERYIAICHPFRQHTMSKLSRAVKFIFAIWLTAFVLALPQAMQFSVVPEDGGIECTINNDFFAHVFAISGFIFFGGPMTAICVLYVLIGVKLKRSRLLQSMPRRCYDVNRGISAQTRVIRMLIAVAVAFFLCWAPFHAQRLMAVYGSLSGIDSDVFNTVFHILNLTSGVLYFLSTCINPLLYNIMSHKFREAFKVTLARHFLSNKYQSQHHNYSALLKQNGSLRLHHTTVNNNALEHYSSFRIMQLHCRDPSHHLSLQDSIRTTTTTTTINSTSSGGGSGGGSKYNHHHQSSVSNSCRSLSRYNRCTGSQSTLMGRDEANNSSLPAVPVPSHQNHRLLQTQISQLSSMGDANSLLESEMSNTGVRHCQSNCPLKKMRRQKSHDYHSEDAIIQGPSGSSTSNSKRLWRENHRHYASMPLHETEFYGKSLAPVVPLAPHIVNATLVATQPIKPINSVAELSLDRPTRSRLKLTRIVSRRQHDTLPLQINSKVELMSHPSKKKSSLKTLAKKFKWHSRKKVNRKRETLKCTNVPDHSLQSQFGEEPTTTALRKVIPTHKDINLVEVDLTLNNSNMSVKQSPNNL</sequence>
<keyword evidence="9 12" id="KW-0675">Receptor</keyword>
<name>A0A1B0AGN9_GLOPL</name>
<dbReference type="CDD" id="cd15134">
    <property type="entry name" value="7tmA_capaR"/>
    <property type="match status" value="1"/>
</dbReference>
<feature type="transmembrane region" description="Helical" evidence="14">
    <location>
        <begin position="243"/>
        <end position="265"/>
    </location>
</feature>
<accession>A0A1B0AGN9</accession>
<dbReference type="PANTHER" id="PTHR24243:SF232">
    <property type="entry name" value="PYROKININ 2 RECEPTOR 1-RELATED"/>
    <property type="match status" value="1"/>
</dbReference>
<evidence type="ECO:0000256" key="10">
    <source>
        <dbReference type="ARBA" id="ARBA00023180"/>
    </source>
</evidence>
<dbReference type="GO" id="GO:0001607">
    <property type="term" value="F:neuromedin U receptor activity"/>
    <property type="evidence" value="ECO:0007669"/>
    <property type="project" value="InterPro"/>
</dbReference>
<dbReference type="Gene3D" id="1.20.1070.10">
    <property type="entry name" value="Rhodopsin 7-helix transmembrane proteins"/>
    <property type="match status" value="1"/>
</dbReference>
<dbReference type="PRINTS" id="PR01565">
    <property type="entry name" value="NEUROMEDINUR"/>
</dbReference>
<evidence type="ECO:0000256" key="13">
    <source>
        <dbReference type="SAM" id="MobiDB-lite"/>
    </source>
</evidence>
<feature type="compositionally biased region" description="Polar residues" evidence="13">
    <location>
        <begin position="566"/>
        <end position="577"/>
    </location>
</feature>
<evidence type="ECO:0000256" key="7">
    <source>
        <dbReference type="ARBA" id="ARBA00023136"/>
    </source>
</evidence>
<dbReference type="InterPro" id="IPR005390">
    <property type="entry name" value="NeuromedU_rcpt"/>
</dbReference>
<evidence type="ECO:0000256" key="5">
    <source>
        <dbReference type="ARBA" id="ARBA00022989"/>
    </source>
</evidence>
<evidence type="ECO:0000313" key="16">
    <source>
        <dbReference type="EnsemblMetazoa" id="GPAI045130-PA"/>
    </source>
</evidence>
<keyword evidence="8" id="KW-1015">Disulfide bond</keyword>
<feature type="transmembrane region" description="Helical" evidence="14">
    <location>
        <begin position="325"/>
        <end position="352"/>
    </location>
</feature>
<feature type="compositionally biased region" description="Low complexity" evidence="13">
    <location>
        <begin position="555"/>
        <end position="565"/>
    </location>
</feature>